<evidence type="ECO:0000313" key="2">
    <source>
        <dbReference type="EMBL" id="GAT42804.1"/>
    </source>
</evidence>
<name>A0ABQ0KXC7_MYCCL</name>
<keyword evidence="1" id="KW-0175">Coiled coil</keyword>
<accession>A0ABQ0KXC7</accession>
<evidence type="ECO:0000256" key="1">
    <source>
        <dbReference type="SAM" id="Coils"/>
    </source>
</evidence>
<dbReference type="EMBL" id="DF838281">
    <property type="protein sequence ID" value="GAT42804.1"/>
    <property type="molecule type" value="Genomic_DNA"/>
</dbReference>
<protein>
    <submittedName>
        <fullName evidence="2">Uncharacterized protein</fullName>
    </submittedName>
</protein>
<proteinExistence type="predicted"/>
<feature type="coiled-coil region" evidence="1">
    <location>
        <begin position="23"/>
        <end position="50"/>
    </location>
</feature>
<keyword evidence="3" id="KW-1185">Reference proteome</keyword>
<reference evidence="2" key="1">
    <citation type="submission" date="2014-09" db="EMBL/GenBank/DDBJ databases">
        <title>Genome sequence of the luminous mushroom Mycena chlorophos for searching fungal bioluminescence genes.</title>
        <authorList>
            <person name="Tanaka Y."/>
            <person name="Kasuga D."/>
            <person name="Oba Y."/>
            <person name="Hase S."/>
            <person name="Sato K."/>
            <person name="Oba Y."/>
            <person name="Sakakibara Y."/>
        </authorList>
    </citation>
    <scope>NUCLEOTIDE SEQUENCE</scope>
</reference>
<evidence type="ECO:0000313" key="3">
    <source>
        <dbReference type="Proteomes" id="UP000815677"/>
    </source>
</evidence>
<sequence>MKLNTFEPPQLLAEDLTAVLNHLNAADSVLDNVLNHLQQAKRKVSLLRVNESRRVLMISSAECTALSLELSKARSVLATAVRELHGQRRVATEELGSSTASQG</sequence>
<gene>
    <name evidence="2" type="ORF">MCHLO_00505</name>
</gene>
<organism evidence="2 3">
    <name type="scientific">Mycena chlorophos</name>
    <name type="common">Agaric fungus</name>
    <name type="synonym">Agaricus chlorophos</name>
    <dbReference type="NCBI Taxonomy" id="658473"/>
    <lineage>
        <taxon>Eukaryota</taxon>
        <taxon>Fungi</taxon>
        <taxon>Dikarya</taxon>
        <taxon>Basidiomycota</taxon>
        <taxon>Agaricomycotina</taxon>
        <taxon>Agaricomycetes</taxon>
        <taxon>Agaricomycetidae</taxon>
        <taxon>Agaricales</taxon>
        <taxon>Marasmiineae</taxon>
        <taxon>Mycenaceae</taxon>
        <taxon>Mycena</taxon>
    </lineage>
</organism>
<dbReference type="Proteomes" id="UP000815677">
    <property type="component" value="Unassembled WGS sequence"/>
</dbReference>